<dbReference type="CDD" id="cd06583">
    <property type="entry name" value="PGRP"/>
    <property type="match status" value="1"/>
</dbReference>
<dbReference type="InterPro" id="IPR036505">
    <property type="entry name" value="Amidase/PGRP_sf"/>
</dbReference>
<dbReference type="NCBIfam" id="NF008758">
    <property type="entry name" value="PRK11789.1"/>
    <property type="match status" value="1"/>
</dbReference>
<comment type="catalytic activity">
    <reaction evidence="1">
        <text>Hydrolyzes the link between N-acetylmuramoyl residues and L-amino acid residues in certain cell-wall glycopeptides.</text>
        <dbReference type="EC" id="3.5.1.28"/>
    </reaction>
</comment>
<dbReference type="Proteomes" id="UP000653156">
    <property type="component" value="Chromosome"/>
</dbReference>
<dbReference type="SMART" id="SM00644">
    <property type="entry name" value="Ami_2"/>
    <property type="match status" value="1"/>
</dbReference>
<reference evidence="14" key="1">
    <citation type="submission" date="2021-02" db="EMBL/GenBank/DDBJ databases">
        <title>Neisseriaceae sp. 26B isolated from the cloaca of a Common Toad-headed Turtle (Mesoclemmys nasuta).</title>
        <authorList>
            <person name="Spergser J."/>
            <person name="Busse H.-J."/>
        </authorList>
    </citation>
    <scope>NUCLEOTIDE SEQUENCE</scope>
    <source>
        <strain evidence="14">26B</strain>
    </source>
</reference>
<keyword evidence="7" id="KW-0479">Metal-binding</keyword>
<dbReference type="EMBL" id="CP069798">
    <property type="protein sequence ID" value="QRQ82896.1"/>
    <property type="molecule type" value="Genomic_DNA"/>
</dbReference>
<dbReference type="RefSeq" id="WP_230340192.1">
    <property type="nucleotide sequence ID" value="NZ_CP069798.1"/>
</dbReference>
<dbReference type="EC" id="3.5.1.28" evidence="5"/>
<dbReference type="InterPro" id="IPR002502">
    <property type="entry name" value="Amidase_domain"/>
</dbReference>
<sequence length="194" mass="20929">MIEHAELAAWQQGWWAGALRRNSPNFAPRPVGEAVTLAVIHNISLPPFVYGGDAVEALFTNRIAADEADPFLRSLTALRVSSHFLVRRCGAVLQFVSCDDMAFHAGASHFRGRSGCNAFSVGIELEGCDFEPFTSAQYASLLNLLAAIGSVYPVAAVCGHQHIAPGRKSDPGHFFDWPRLQQAGLPLDLTVQAA</sequence>
<evidence type="ECO:0000256" key="2">
    <source>
        <dbReference type="ARBA" id="ARBA00001947"/>
    </source>
</evidence>
<dbReference type="GO" id="GO:0008745">
    <property type="term" value="F:N-acetylmuramoyl-L-alanine amidase activity"/>
    <property type="evidence" value="ECO:0007669"/>
    <property type="project" value="UniProtKB-EC"/>
</dbReference>
<evidence type="ECO:0000256" key="12">
    <source>
        <dbReference type="ARBA" id="ARBA00042615"/>
    </source>
</evidence>
<keyword evidence="8 14" id="KW-0378">Hydrolase</keyword>
<evidence type="ECO:0000313" key="15">
    <source>
        <dbReference type="Proteomes" id="UP000653156"/>
    </source>
</evidence>
<dbReference type="PANTHER" id="PTHR30417:SF4">
    <property type="entry name" value="1,6-ANHYDRO-N-ACETYLMURAMYL-L-ALANINE AMIDASE AMPD"/>
    <property type="match status" value="1"/>
</dbReference>
<protein>
    <recommendedName>
        <fullName evidence="11">1,6-anhydro-N-acetylmuramyl-L-alanine amidase AmpD</fullName>
        <ecNumber evidence="5">3.5.1.28</ecNumber>
    </recommendedName>
    <alternativeName>
        <fullName evidence="12">N-acetylmuramoyl-L-alanine amidase</fullName>
    </alternativeName>
</protein>
<gene>
    <name evidence="14" type="primary">ampD</name>
    <name evidence="14" type="ORF">JQU52_05855</name>
</gene>
<dbReference type="SUPFAM" id="SSF55846">
    <property type="entry name" value="N-acetylmuramoyl-L-alanine amidase-like"/>
    <property type="match status" value="1"/>
</dbReference>
<keyword evidence="10" id="KW-0961">Cell wall biogenesis/degradation</keyword>
<evidence type="ECO:0000256" key="9">
    <source>
        <dbReference type="ARBA" id="ARBA00022833"/>
    </source>
</evidence>
<feature type="domain" description="N-acetylmuramoyl-L-alanine amidase" evidence="13">
    <location>
        <begin position="23"/>
        <end position="172"/>
    </location>
</feature>
<keyword evidence="6" id="KW-0963">Cytoplasm</keyword>
<evidence type="ECO:0000256" key="10">
    <source>
        <dbReference type="ARBA" id="ARBA00023316"/>
    </source>
</evidence>
<dbReference type="Gene3D" id="3.40.80.10">
    <property type="entry name" value="Peptidoglycan recognition protein-like"/>
    <property type="match status" value="1"/>
</dbReference>
<evidence type="ECO:0000256" key="1">
    <source>
        <dbReference type="ARBA" id="ARBA00001561"/>
    </source>
</evidence>
<dbReference type="PANTHER" id="PTHR30417">
    <property type="entry name" value="N-ACETYLMURAMOYL-L-ALANINE AMIDASE AMID"/>
    <property type="match status" value="1"/>
</dbReference>
<name>A0A892ZMG8_9NEIS</name>
<evidence type="ECO:0000256" key="5">
    <source>
        <dbReference type="ARBA" id="ARBA00011901"/>
    </source>
</evidence>
<organism evidence="14 15">
    <name type="scientific">Paralysiella testudinis</name>
    <dbReference type="NCBI Taxonomy" id="2809020"/>
    <lineage>
        <taxon>Bacteria</taxon>
        <taxon>Pseudomonadati</taxon>
        <taxon>Pseudomonadota</taxon>
        <taxon>Betaproteobacteria</taxon>
        <taxon>Neisseriales</taxon>
        <taxon>Neisseriaceae</taxon>
        <taxon>Paralysiella</taxon>
    </lineage>
</organism>
<comment type="similarity">
    <text evidence="4">Belongs to the N-acetylmuramoyl-L-alanine amidase 2 family.</text>
</comment>
<dbReference type="Pfam" id="PF01510">
    <property type="entry name" value="Amidase_2"/>
    <property type="match status" value="1"/>
</dbReference>
<dbReference type="GO" id="GO:0005737">
    <property type="term" value="C:cytoplasm"/>
    <property type="evidence" value="ECO:0007669"/>
    <property type="project" value="UniProtKB-SubCell"/>
</dbReference>
<dbReference type="GO" id="GO:0046872">
    <property type="term" value="F:metal ion binding"/>
    <property type="evidence" value="ECO:0007669"/>
    <property type="project" value="UniProtKB-KW"/>
</dbReference>
<evidence type="ECO:0000256" key="4">
    <source>
        <dbReference type="ARBA" id="ARBA00007553"/>
    </source>
</evidence>
<proteinExistence type="inferred from homology"/>
<dbReference type="GO" id="GO:0009253">
    <property type="term" value="P:peptidoglycan catabolic process"/>
    <property type="evidence" value="ECO:0007669"/>
    <property type="project" value="InterPro"/>
</dbReference>
<dbReference type="AlphaFoldDB" id="A0A892ZMG8"/>
<dbReference type="InterPro" id="IPR051206">
    <property type="entry name" value="NAMLAA_amidase_2"/>
</dbReference>
<keyword evidence="9" id="KW-0862">Zinc</keyword>
<evidence type="ECO:0000256" key="8">
    <source>
        <dbReference type="ARBA" id="ARBA00022801"/>
    </source>
</evidence>
<dbReference type="GO" id="GO:0009254">
    <property type="term" value="P:peptidoglycan turnover"/>
    <property type="evidence" value="ECO:0007669"/>
    <property type="project" value="TreeGrafter"/>
</dbReference>
<comment type="cofactor">
    <cofactor evidence="2">
        <name>Zn(2+)</name>
        <dbReference type="ChEBI" id="CHEBI:29105"/>
    </cofactor>
</comment>
<evidence type="ECO:0000313" key="14">
    <source>
        <dbReference type="EMBL" id="QRQ82896.1"/>
    </source>
</evidence>
<evidence type="ECO:0000256" key="7">
    <source>
        <dbReference type="ARBA" id="ARBA00022723"/>
    </source>
</evidence>
<evidence type="ECO:0000256" key="11">
    <source>
        <dbReference type="ARBA" id="ARBA00039257"/>
    </source>
</evidence>
<comment type="subcellular location">
    <subcellularLocation>
        <location evidence="3">Cytoplasm</location>
    </subcellularLocation>
</comment>
<dbReference type="KEGG" id="ptes:JQU52_05855"/>
<evidence type="ECO:0000256" key="3">
    <source>
        <dbReference type="ARBA" id="ARBA00004496"/>
    </source>
</evidence>
<accession>A0A892ZMG8</accession>
<evidence type="ECO:0000256" key="6">
    <source>
        <dbReference type="ARBA" id="ARBA00022490"/>
    </source>
</evidence>
<keyword evidence="15" id="KW-1185">Reference proteome</keyword>
<evidence type="ECO:0000259" key="13">
    <source>
        <dbReference type="SMART" id="SM00644"/>
    </source>
</evidence>
<dbReference type="GO" id="GO:0071555">
    <property type="term" value="P:cell wall organization"/>
    <property type="evidence" value="ECO:0007669"/>
    <property type="project" value="UniProtKB-KW"/>
</dbReference>